<evidence type="ECO:0000313" key="3">
    <source>
        <dbReference type="Proteomes" id="UP000244450"/>
    </source>
</evidence>
<gene>
    <name evidence="2" type="ORF">DCC81_18730</name>
</gene>
<dbReference type="EMBL" id="QCYK01000002">
    <property type="protein sequence ID" value="PUZ26261.1"/>
    <property type="molecule type" value="Genomic_DNA"/>
</dbReference>
<dbReference type="Gene3D" id="2.60.120.260">
    <property type="entry name" value="Galactose-binding domain-like"/>
    <property type="match status" value="1"/>
</dbReference>
<dbReference type="InterPro" id="IPR026341">
    <property type="entry name" value="T9SS_type_B"/>
</dbReference>
<dbReference type="NCBIfam" id="TIGR04131">
    <property type="entry name" value="Bac_Flav_CTERM"/>
    <property type="match status" value="1"/>
</dbReference>
<evidence type="ECO:0008006" key="4">
    <source>
        <dbReference type="Google" id="ProtNLM"/>
    </source>
</evidence>
<sequence>MLDVLRYVGDVTCANFRCFGLLLLLNGFTTGALAQTAVMPPDGAGLGSNNSTATGVDIPITNPSFEDGAQVDAAPKGWFKFGQTPDIQPGISDIHHAPSDGNTYMGCLHAPFYDEAIGQQLAAPMKAGVTYTVSFDLAYPPYYSTGICSGSFAIYGSNAAAEKQVLLWHTENFMHKDWQRYTAVFTPATDLRYIIIGPDNDAGCASSRYTATLFDNFATALHALPVISTETTGACAGSENGSARVKIADNTTGYQYLWTPGNYTTATVNNLPAGTYNVRVTDAMGIVSNRTVTVGTTALSVTPHITPPTCSNRNDAAITLSTVGGKAPYTYSMSSLAVRDVPQFSNLAAGTYSVSVRDAAGCATVVDGIDIDNPPVLRIDNITTHPITCDNEEPQVSIVPDGGVAPYSYSVDGIHWQAENSFTRLDAGNYEVLVSDANHCQVSGTASVTRNDAQCAVVVPNAFTPNNDGRNDIFKPRAYANIMNYRLTIYNRWGQPLFDTRDPSTGWNGYFKGQLQEAGAYVWVLIYRDAQGQDRKQTGAVTLVRG</sequence>
<comment type="caution">
    <text evidence="2">The sequence shown here is derived from an EMBL/GenBank/DDBJ whole genome shotgun (WGS) entry which is preliminary data.</text>
</comment>
<dbReference type="Proteomes" id="UP000244450">
    <property type="component" value="Unassembled WGS sequence"/>
</dbReference>
<dbReference type="OrthoDB" id="7794186at2"/>
<reference evidence="2 3" key="1">
    <citation type="submission" date="2018-04" db="EMBL/GenBank/DDBJ databases">
        <title>Chitinophaga fuyangensis sp. nov., isolated from soil in a chemical factory.</title>
        <authorList>
            <person name="Chen K."/>
        </authorList>
    </citation>
    <scope>NUCLEOTIDE SEQUENCE [LARGE SCALE GENOMIC DNA]</scope>
    <source>
        <strain evidence="2 3">LY-1</strain>
    </source>
</reference>
<evidence type="ECO:0000313" key="2">
    <source>
        <dbReference type="EMBL" id="PUZ26261.1"/>
    </source>
</evidence>
<protein>
    <recommendedName>
        <fullName evidence="4">Gliding motility-associated C-terminal domain-containing protein</fullName>
    </recommendedName>
</protein>
<name>A0A2T7BIZ9_9BACT</name>
<dbReference type="Pfam" id="PF13573">
    <property type="entry name" value="SprB"/>
    <property type="match status" value="1"/>
</dbReference>
<dbReference type="AlphaFoldDB" id="A0A2T7BIZ9"/>
<dbReference type="Pfam" id="PF13585">
    <property type="entry name" value="CHU_C"/>
    <property type="match status" value="1"/>
</dbReference>
<feature type="signal peptide" evidence="1">
    <location>
        <begin position="1"/>
        <end position="34"/>
    </location>
</feature>
<keyword evidence="3" id="KW-1185">Reference proteome</keyword>
<accession>A0A2T7BIZ9</accession>
<keyword evidence="1" id="KW-0732">Signal</keyword>
<evidence type="ECO:0000256" key="1">
    <source>
        <dbReference type="SAM" id="SignalP"/>
    </source>
</evidence>
<feature type="chain" id="PRO_5015433549" description="Gliding motility-associated C-terminal domain-containing protein" evidence="1">
    <location>
        <begin position="35"/>
        <end position="546"/>
    </location>
</feature>
<proteinExistence type="predicted"/>
<organism evidence="2 3">
    <name type="scientific">Chitinophaga parva</name>
    <dbReference type="NCBI Taxonomy" id="2169414"/>
    <lineage>
        <taxon>Bacteria</taxon>
        <taxon>Pseudomonadati</taxon>
        <taxon>Bacteroidota</taxon>
        <taxon>Chitinophagia</taxon>
        <taxon>Chitinophagales</taxon>
        <taxon>Chitinophagaceae</taxon>
        <taxon>Chitinophaga</taxon>
    </lineage>
</organism>
<dbReference type="InterPro" id="IPR025667">
    <property type="entry name" value="SprB_repeat"/>
</dbReference>